<dbReference type="NCBIfam" id="TIGR00916">
    <property type="entry name" value="2A0604s01"/>
    <property type="match status" value="1"/>
</dbReference>
<keyword evidence="2 12" id="KW-0813">Transport</keyword>
<dbReference type="SUPFAM" id="SSF82866">
    <property type="entry name" value="Multidrug efflux transporter AcrB transmembrane domain"/>
    <property type="match status" value="1"/>
</dbReference>
<dbReference type="HAMAP" id="MF_01464_B">
    <property type="entry name" value="SecF_B"/>
    <property type="match status" value="1"/>
</dbReference>
<keyword evidence="6 12" id="KW-1133">Transmembrane helix</keyword>
<feature type="transmembrane region" description="Helical" evidence="12">
    <location>
        <begin position="123"/>
        <end position="140"/>
    </location>
</feature>
<name>A0A6I3SLT9_HELMO</name>
<feature type="transmembrane region" description="Helical" evidence="12">
    <location>
        <begin position="9"/>
        <end position="27"/>
    </location>
</feature>
<evidence type="ECO:0000313" key="14">
    <source>
        <dbReference type="EMBL" id="MTV49715.1"/>
    </source>
</evidence>
<comment type="subcellular location">
    <subcellularLocation>
        <location evidence="1 12">Cell membrane</location>
        <topology evidence="1 12">Multi-pass membrane protein</topology>
    </subcellularLocation>
</comment>
<dbReference type="InterPro" id="IPR055344">
    <property type="entry name" value="SecD_SecF_C_bact"/>
</dbReference>
<dbReference type="OrthoDB" id="9805019at2"/>
<dbReference type="PANTHER" id="PTHR30081">
    <property type="entry name" value="PROTEIN-EXPORT MEMBRANE PROTEIN SEC"/>
    <property type="match status" value="1"/>
</dbReference>
<evidence type="ECO:0000256" key="6">
    <source>
        <dbReference type="ARBA" id="ARBA00022989"/>
    </source>
</evidence>
<comment type="caution">
    <text evidence="14">The sequence shown here is derived from an EMBL/GenBank/DDBJ whole genome shotgun (WGS) entry which is preliminary data.</text>
</comment>
<evidence type="ECO:0000256" key="10">
    <source>
        <dbReference type="ARBA" id="ARBA00060856"/>
    </source>
</evidence>
<protein>
    <recommendedName>
        <fullName evidence="12">Protein-export membrane protein SecF</fullName>
    </recommendedName>
</protein>
<dbReference type="PANTHER" id="PTHR30081:SF8">
    <property type="entry name" value="PROTEIN TRANSLOCASE SUBUNIT SECF"/>
    <property type="match status" value="1"/>
</dbReference>
<dbReference type="InterPro" id="IPR005665">
    <property type="entry name" value="SecF_bac"/>
</dbReference>
<dbReference type="AlphaFoldDB" id="A0A6I3SLT9"/>
<keyword evidence="8 12" id="KW-0472">Membrane</keyword>
<accession>A0A6I3SLT9</accession>
<evidence type="ECO:0000259" key="13">
    <source>
        <dbReference type="Pfam" id="PF02355"/>
    </source>
</evidence>
<dbReference type="InterPro" id="IPR048634">
    <property type="entry name" value="SecD_SecF_C"/>
</dbReference>
<evidence type="ECO:0000256" key="9">
    <source>
        <dbReference type="ARBA" id="ARBA00059018"/>
    </source>
</evidence>
<dbReference type="GO" id="GO:0043952">
    <property type="term" value="P:protein transport by the Sec complex"/>
    <property type="evidence" value="ECO:0007669"/>
    <property type="project" value="UniProtKB-UniRule"/>
</dbReference>
<feature type="transmembrane region" description="Helical" evidence="12">
    <location>
        <begin position="147"/>
        <end position="170"/>
    </location>
</feature>
<dbReference type="NCBIfam" id="TIGR00966">
    <property type="entry name" value="transloc_SecF"/>
    <property type="match status" value="1"/>
</dbReference>
<feature type="transmembrane region" description="Helical" evidence="12">
    <location>
        <begin position="250"/>
        <end position="275"/>
    </location>
</feature>
<comment type="subunit">
    <text evidence="12">Forms a complex with SecD. Part of the essential Sec protein translocation apparatus which comprises SecA, SecYEG and auxiliary proteins SecDF. Other proteins may also be involved.</text>
</comment>
<feature type="transmembrane region" description="Helical" evidence="12">
    <location>
        <begin position="176"/>
        <end position="195"/>
    </location>
</feature>
<feature type="transmembrane region" description="Helical" evidence="12">
    <location>
        <begin position="226"/>
        <end position="244"/>
    </location>
</feature>
<dbReference type="Gene3D" id="1.20.1640.10">
    <property type="entry name" value="Multidrug efflux transporter AcrB transmembrane domain"/>
    <property type="match status" value="1"/>
</dbReference>
<dbReference type="GO" id="GO:0006605">
    <property type="term" value="P:protein targeting"/>
    <property type="evidence" value="ECO:0007669"/>
    <property type="project" value="UniProtKB-UniRule"/>
</dbReference>
<dbReference type="EMBL" id="WNKU01000014">
    <property type="protein sequence ID" value="MTV49715.1"/>
    <property type="molecule type" value="Genomic_DNA"/>
</dbReference>
<dbReference type="InterPro" id="IPR022645">
    <property type="entry name" value="SecD/SecF_bac"/>
</dbReference>
<evidence type="ECO:0000256" key="12">
    <source>
        <dbReference type="HAMAP-Rule" id="MF_01464"/>
    </source>
</evidence>
<keyword evidence="4 12" id="KW-0812">Transmembrane</keyword>
<comment type="function">
    <text evidence="9 12">Part of the Sec protein translocase complex. Interacts with the SecYEG preprotein conducting channel. SecDF uses the proton motive force (PMF) to complete protein translocation after the ATP-dependent function of SecA.</text>
</comment>
<dbReference type="FunFam" id="1.20.1640.10:FF:000024">
    <property type="entry name" value="Multifunctional fusion protein"/>
    <property type="match status" value="1"/>
</dbReference>
<keyword evidence="15" id="KW-1185">Reference proteome</keyword>
<dbReference type="InterPro" id="IPR022646">
    <property type="entry name" value="SecD/SecF_CS"/>
</dbReference>
<dbReference type="GO" id="GO:0005886">
    <property type="term" value="C:plasma membrane"/>
    <property type="evidence" value="ECO:0007669"/>
    <property type="project" value="UniProtKB-SubCell"/>
</dbReference>
<dbReference type="Proteomes" id="UP000430670">
    <property type="component" value="Unassembled WGS sequence"/>
</dbReference>
<evidence type="ECO:0000256" key="2">
    <source>
        <dbReference type="ARBA" id="ARBA00022448"/>
    </source>
</evidence>
<dbReference type="GO" id="GO:0065002">
    <property type="term" value="P:intracellular protein transmembrane transport"/>
    <property type="evidence" value="ECO:0007669"/>
    <property type="project" value="UniProtKB-UniRule"/>
</dbReference>
<proteinExistence type="inferred from homology"/>
<evidence type="ECO:0000313" key="15">
    <source>
        <dbReference type="Proteomes" id="UP000430670"/>
    </source>
</evidence>
<dbReference type="GO" id="GO:0015450">
    <property type="term" value="F:protein-transporting ATPase activity"/>
    <property type="evidence" value="ECO:0007669"/>
    <property type="project" value="InterPro"/>
</dbReference>
<evidence type="ECO:0000256" key="1">
    <source>
        <dbReference type="ARBA" id="ARBA00004651"/>
    </source>
</evidence>
<dbReference type="Pfam" id="PF02355">
    <property type="entry name" value="SecD_SecF_C"/>
    <property type="match status" value="1"/>
</dbReference>
<dbReference type="Pfam" id="PF07549">
    <property type="entry name" value="Sec_GG"/>
    <property type="match status" value="1"/>
</dbReference>
<feature type="domain" description="Protein export membrane protein SecD/SecF C-terminal" evidence="13">
    <location>
        <begin position="100"/>
        <end position="278"/>
    </location>
</feature>
<comment type="similarity">
    <text evidence="10">In the C-terminal section; belongs to the SecD/SecF family. SecF subfamily.</text>
</comment>
<evidence type="ECO:0000256" key="5">
    <source>
        <dbReference type="ARBA" id="ARBA00022927"/>
    </source>
</evidence>
<evidence type="ECO:0000256" key="7">
    <source>
        <dbReference type="ARBA" id="ARBA00023010"/>
    </source>
</evidence>
<evidence type="ECO:0000256" key="8">
    <source>
        <dbReference type="ARBA" id="ARBA00023136"/>
    </source>
</evidence>
<comment type="similarity">
    <text evidence="11">In the N-terminal section; belongs to the SecD/SecF family. SecD subfamily.</text>
</comment>
<keyword evidence="5 12" id="KW-0653">Protein transport</keyword>
<sequence>MNIIGRRKIWYALSLLIIIPGIISLLLRGLNLGIDFTGGSLLQFQFENTVTVEQVRNVLDQSHLGSSTIQLSDGNNVLIRTKTMDESERNKLVNDIKGQVGNLTVQRDEIVGPVIGKELAQKALLALAIASVLIIGYITVRFEFKFAIAAILALMHDVFVVIGIFSIFQIEVDSSFVAAVLTVVGYSINDTIVIFDRIRENLNRKKRTEDLESLVNRSVLETMTRSINTVLQVVFVLVALLFWGGETTKVFTLAMLVGVVSGAYSSIFNASPLWFDFKQLEKAQRSKNRAKTA</sequence>
<gene>
    <name evidence="12 14" type="primary">secF</name>
    <name evidence="14" type="ORF">GJ688_12105</name>
</gene>
<dbReference type="PRINTS" id="PR01755">
    <property type="entry name" value="SECFTRNLCASE"/>
</dbReference>
<keyword evidence="3 12" id="KW-1003">Cell membrane</keyword>
<organism evidence="14 15">
    <name type="scientific">Heliobacterium mobile</name>
    <name type="common">Heliobacillus mobilis</name>
    <dbReference type="NCBI Taxonomy" id="28064"/>
    <lineage>
        <taxon>Bacteria</taxon>
        <taxon>Bacillati</taxon>
        <taxon>Bacillota</taxon>
        <taxon>Clostridia</taxon>
        <taxon>Eubacteriales</taxon>
        <taxon>Heliobacteriaceae</taxon>
        <taxon>Heliobacterium</taxon>
    </lineage>
</organism>
<comment type="similarity">
    <text evidence="12">Belongs to the SecD/SecF family. SecF subfamily.</text>
</comment>
<reference evidence="14 15" key="1">
    <citation type="submission" date="2019-11" db="EMBL/GenBank/DDBJ databases">
        <title>Whole-genome sequence of a the green, strictly anaerobic photosynthetic bacterium Heliobacillus mobilis DSM 6151.</title>
        <authorList>
            <person name="Kyndt J.A."/>
            <person name="Meyer T.E."/>
        </authorList>
    </citation>
    <scope>NUCLEOTIDE SEQUENCE [LARGE SCALE GENOMIC DNA]</scope>
    <source>
        <strain evidence="14 15">DSM 6151</strain>
    </source>
</reference>
<keyword evidence="7 12" id="KW-0811">Translocation</keyword>
<dbReference type="InterPro" id="IPR022813">
    <property type="entry name" value="SecD/SecF_arch_bac"/>
</dbReference>
<evidence type="ECO:0000256" key="4">
    <source>
        <dbReference type="ARBA" id="ARBA00022692"/>
    </source>
</evidence>
<evidence type="ECO:0000256" key="3">
    <source>
        <dbReference type="ARBA" id="ARBA00022475"/>
    </source>
</evidence>
<dbReference type="RefSeq" id="WP_155476811.1">
    <property type="nucleotide sequence ID" value="NZ_WNKU01000014.1"/>
</dbReference>
<evidence type="ECO:0000256" key="11">
    <source>
        <dbReference type="ARBA" id="ARBA00061053"/>
    </source>
</evidence>